<keyword evidence="9" id="KW-1185">Reference proteome</keyword>
<gene>
    <name evidence="8" type="ORF">HPP92_011372</name>
</gene>
<keyword evidence="5" id="KW-0804">Transcription</keyword>
<keyword evidence="3" id="KW-0862">Zinc</keyword>
<evidence type="ECO:0000256" key="7">
    <source>
        <dbReference type="SAM" id="MobiDB-lite"/>
    </source>
</evidence>
<feature type="region of interest" description="Disordered" evidence="7">
    <location>
        <begin position="73"/>
        <end position="99"/>
    </location>
</feature>
<comment type="similarity">
    <text evidence="6">Belongs to the type IV zinc-finger family. Class B subfamily.</text>
</comment>
<comment type="caution">
    <text evidence="8">The sequence shown here is derived from an EMBL/GenBank/DDBJ whole genome shotgun (WGS) entry which is preliminary data.</text>
</comment>
<dbReference type="Proteomes" id="UP000636800">
    <property type="component" value="Chromosome 5"/>
</dbReference>
<accession>A0A835QXG6</accession>
<evidence type="ECO:0000256" key="2">
    <source>
        <dbReference type="ARBA" id="ARBA00022771"/>
    </source>
</evidence>
<evidence type="ECO:0000313" key="8">
    <source>
        <dbReference type="EMBL" id="KAG0480514.1"/>
    </source>
</evidence>
<dbReference type="PANTHER" id="PTHR47172:SF24">
    <property type="entry name" value="GATA ZINC FINGER DOMAIN-CONTAINING PROTEIN 14-RELATED"/>
    <property type="match status" value="1"/>
</dbReference>
<dbReference type="EMBL" id="JADCNL010000005">
    <property type="protein sequence ID" value="KAG0480514.1"/>
    <property type="molecule type" value="Genomic_DNA"/>
</dbReference>
<dbReference type="GO" id="GO:0003677">
    <property type="term" value="F:DNA binding"/>
    <property type="evidence" value="ECO:0007669"/>
    <property type="project" value="UniProtKB-ARBA"/>
</dbReference>
<keyword evidence="1" id="KW-0479">Metal-binding</keyword>
<evidence type="ECO:0000256" key="4">
    <source>
        <dbReference type="ARBA" id="ARBA00023015"/>
    </source>
</evidence>
<sequence>LGIYRSVCGSKNYRLRRVGFRWIEKLHRLSYDKDAPVEKRAFRTEVFSSRLLSLCNACGIRYRKKRRAVMGLKDRKVAGGTKERRSDSKSDGSNKKTSSSLKMKMLSFGREVIWNQGSFMRNHKQKRMGEEEEAAVLLMAISSGFVYA</sequence>
<name>A0A835QXG6_VANPL</name>
<evidence type="ECO:0000256" key="3">
    <source>
        <dbReference type="ARBA" id="ARBA00022833"/>
    </source>
</evidence>
<keyword evidence="4" id="KW-0805">Transcription regulation</keyword>
<dbReference type="GO" id="GO:0008270">
    <property type="term" value="F:zinc ion binding"/>
    <property type="evidence" value="ECO:0007669"/>
    <property type="project" value="UniProtKB-KW"/>
</dbReference>
<evidence type="ECO:0000256" key="1">
    <source>
        <dbReference type="ARBA" id="ARBA00022723"/>
    </source>
</evidence>
<organism evidence="8 9">
    <name type="scientific">Vanilla planifolia</name>
    <name type="common">Vanilla</name>
    <dbReference type="NCBI Taxonomy" id="51239"/>
    <lineage>
        <taxon>Eukaryota</taxon>
        <taxon>Viridiplantae</taxon>
        <taxon>Streptophyta</taxon>
        <taxon>Embryophyta</taxon>
        <taxon>Tracheophyta</taxon>
        <taxon>Spermatophyta</taxon>
        <taxon>Magnoliopsida</taxon>
        <taxon>Liliopsida</taxon>
        <taxon>Asparagales</taxon>
        <taxon>Orchidaceae</taxon>
        <taxon>Vanilloideae</taxon>
        <taxon>Vanilleae</taxon>
        <taxon>Vanilla</taxon>
    </lineage>
</organism>
<evidence type="ECO:0000256" key="5">
    <source>
        <dbReference type="ARBA" id="ARBA00023163"/>
    </source>
</evidence>
<feature type="non-terminal residue" evidence="8">
    <location>
        <position position="1"/>
    </location>
</feature>
<dbReference type="PANTHER" id="PTHR47172">
    <property type="entry name" value="OS01G0976800 PROTEIN"/>
    <property type="match status" value="1"/>
</dbReference>
<feature type="compositionally biased region" description="Basic and acidic residues" evidence="7">
    <location>
        <begin position="73"/>
        <end position="94"/>
    </location>
</feature>
<keyword evidence="2" id="KW-0863">Zinc-finger</keyword>
<evidence type="ECO:0000313" key="9">
    <source>
        <dbReference type="Proteomes" id="UP000636800"/>
    </source>
</evidence>
<proteinExistence type="inferred from homology"/>
<reference evidence="8 9" key="1">
    <citation type="journal article" date="2020" name="Nat. Food">
        <title>A phased Vanilla planifolia genome enables genetic improvement of flavour and production.</title>
        <authorList>
            <person name="Hasing T."/>
            <person name="Tang H."/>
            <person name="Brym M."/>
            <person name="Khazi F."/>
            <person name="Huang T."/>
            <person name="Chambers A.H."/>
        </authorList>
    </citation>
    <scope>NUCLEOTIDE SEQUENCE [LARGE SCALE GENOMIC DNA]</scope>
    <source>
        <tissue evidence="8">Leaf</tissue>
    </source>
</reference>
<protein>
    <submittedName>
        <fullName evidence="8">Uncharacterized protein</fullName>
    </submittedName>
</protein>
<dbReference type="AlphaFoldDB" id="A0A835QXG6"/>
<evidence type="ECO:0000256" key="6">
    <source>
        <dbReference type="ARBA" id="ARBA00024019"/>
    </source>
</evidence>
<dbReference type="OrthoDB" id="776053at2759"/>